<dbReference type="InterPro" id="IPR010994">
    <property type="entry name" value="RuvA_2-like"/>
</dbReference>
<name>A0A6N4TI23_9FIRM</name>
<dbReference type="SUPFAM" id="SSF158832">
    <property type="entry name" value="Tex N-terminal region-like"/>
    <property type="match status" value="1"/>
</dbReference>
<dbReference type="Gene3D" id="2.40.50.140">
    <property type="entry name" value="Nucleic acid-binding proteins"/>
    <property type="match status" value="1"/>
</dbReference>
<dbReference type="FunFam" id="1.10.150.310:FF:000002">
    <property type="entry name" value="Putative transcription modulator/accessory protein"/>
    <property type="match status" value="1"/>
</dbReference>
<gene>
    <name evidence="3" type="primary">ydcI</name>
    <name evidence="3" type="ORF">Aargi30884_11340</name>
</gene>
<accession>A0A6N4TI23</accession>
<dbReference type="Pfam" id="PF16921">
    <property type="entry name" value="Tex_YqgF"/>
    <property type="match status" value="1"/>
</dbReference>
<dbReference type="InterPro" id="IPR023323">
    <property type="entry name" value="Tex-like_dom_sf"/>
</dbReference>
<dbReference type="InterPro" id="IPR055179">
    <property type="entry name" value="Tex-like_central_region"/>
</dbReference>
<dbReference type="Pfam" id="PF22706">
    <property type="entry name" value="Tex_central_region"/>
    <property type="match status" value="1"/>
</dbReference>
<dbReference type="InterPro" id="IPR012340">
    <property type="entry name" value="NA-bd_OB-fold"/>
</dbReference>
<dbReference type="SUPFAM" id="SSF47781">
    <property type="entry name" value="RuvA domain 2-like"/>
    <property type="match status" value="2"/>
</dbReference>
<dbReference type="SUPFAM" id="SSF50249">
    <property type="entry name" value="Nucleic acid-binding proteins"/>
    <property type="match status" value="1"/>
</dbReference>
<dbReference type="InterPro" id="IPR041692">
    <property type="entry name" value="HHH_9"/>
</dbReference>
<sequence length="711" mass="81061">MIEMIANELKLHSWQVEHTLSLLEEGNTVPFIARYRKEMTGGLDEEQIRKIEELKENTLRLEKRREDVLRLLKEQGVLDEGLNKAILACEKISQIDDLYRPYQQKKKTRAMLAKEAGLEPLAEWIRKFYRDADIQKEAQKYVKGAISSIDEAIQGAKDILAQWIAEDVEIRAKVKDNIVNFGRLETKKKKDAEDEKKVYQMYYEFSERVNRLAPHRIMAIDRGEKENIISVSFSYNKEYLSGWVARYLMRNRKSPLEALVQEAIEDGLKRLVYTAIEREVRRDLSAVAQEKSIQVFSMNLEHLLLQPPLKNKVILGFDPAYRTGCKLAVIDTTGKLLKVDVIYPHVPHKKVKEASEKLLSLIENYHVEVIAIGNGTASRESESFVADFVHKHDLNVSYTIVSEAGASVYSASKAAKEEFADLPVEHRSAVSIARRLQDPLSELIKIDPQSIGVGQYQHDVAGAQLKERLDFVVEKAVNRVGVNVNTASVELLKHVAGLKESSAKSIVFYRQEHGELKNRKELKDISKIGAKTFEQAAGFLRIEDGEELLDRTAIHPESYKLARELFSYVGLKESQIGSEEMKETLRCVDKEKLCEDLSCDMYTLDDILEVFQHPFRDYRERFTPVLLRKDVVELEDLKIGDRLEGVVRNVVDFGAFVDIGLHEDGLVHISQMSENRIGHPEEVVSVGDIVKVKVIGIDMEKQKVQLSFKGG</sequence>
<dbReference type="RefSeq" id="WP_199594519.1">
    <property type="nucleotide sequence ID" value="NZ_AP019695.1"/>
</dbReference>
<organism evidence="3 4">
    <name type="scientific">Amedibacterium intestinale</name>
    <dbReference type="NCBI Taxonomy" id="2583452"/>
    <lineage>
        <taxon>Bacteria</taxon>
        <taxon>Bacillati</taxon>
        <taxon>Bacillota</taxon>
        <taxon>Erysipelotrichia</taxon>
        <taxon>Erysipelotrichales</taxon>
        <taxon>Erysipelotrichaceae</taxon>
        <taxon>Amedibacterium</taxon>
    </lineage>
</organism>
<dbReference type="InterPro" id="IPR037027">
    <property type="entry name" value="YqgF/RNaseH-like_dom_sf"/>
</dbReference>
<dbReference type="InterPro" id="IPR023319">
    <property type="entry name" value="Tex-like_HTH_dom_sf"/>
</dbReference>
<feature type="domain" description="S1 motif" evidence="2">
    <location>
        <begin position="640"/>
        <end position="709"/>
    </location>
</feature>
<dbReference type="CDD" id="cd05685">
    <property type="entry name" value="S1_Tex"/>
    <property type="match status" value="1"/>
</dbReference>
<dbReference type="GO" id="GO:0006139">
    <property type="term" value="P:nucleobase-containing compound metabolic process"/>
    <property type="evidence" value="ECO:0007669"/>
    <property type="project" value="InterPro"/>
</dbReference>
<dbReference type="Proteomes" id="UP000464754">
    <property type="component" value="Chromosome"/>
</dbReference>
<dbReference type="GO" id="GO:0006412">
    <property type="term" value="P:translation"/>
    <property type="evidence" value="ECO:0007669"/>
    <property type="project" value="TreeGrafter"/>
</dbReference>
<evidence type="ECO:0000313" key="4">
    <source>
        <dbReference type="Proteomes" id="UP000464754"/>
    </source>
</evidence>
<dbReference type="PANTHER" id="PTHR10724">
    <property type="entry name" value="30S RIBOSOMAL PROTEIN S1"/>
    <property type="match status" value="1"/>
</dbReference>
<dbReference type="GO" id="GO:0003735">
    <property type="term" value="F:structural constituent of ribosome"/>
    <property type="evidence" value="ECO:0007669"/>
    <property type="project" value="TreeGrafter"/>
</dbReference>
<dbReference type="PROSITE" id="PS50126">
    <property type="entry name" value="S1"/>
    <property type="match status" value="1"/>
</dbReference>
<dbReference type="InterPro" id="IPR050437">
    <property type="entry name" value="Ribos_protein_bS1-like"/>
</dbReference>
<keyword evidence="1" id="KW-0175">Coiled coil</keyword>
<dbReference type="SUPFAM" id="SSF53098">
    <property type="entry name" value="Ribonuclease H-like"/>
    <property type="match status" value="1"/>
</dbReference>
<dbReference type="InterPro" id="IPR003029">
    <property type="entry name" value="S1_domain"/>
</dbReference>
<dbReference type="SMART" id="SM00316">
    <property type="entry name" value="S1"/>
    <property type="match status" value="1"/>
</dbReference>
<dbReference type="InterPro" id="IPR032639">
    <property type="entry name" value="Tex_YqgF"/>
</dbReference>
<dbReference type="FunFam" id="1.10.10.650:FF:000001">
    <property type="entry name" value="S1 RNA-binding domain 1"/>
    <property type="match status" value="1"/>
</dbReference>
<dbReference type="FunFam" id="2.40.50.140:FF:000051">
    <property type="entry name" value="RNA-binding transcriptional accessory protein"/>
    <property type="match status" value="1"/>
</dbReference>
<dbReference type="SMART" id="SM00732">
    <property type="entry name" value="YqgFc"/>
    <property type="match status" value="1"/>
</dbReference>
<dbReference type="KEGG" id="aarg:Aargi30884_11340"/>
<dbReference type="InterPro" id="IPR012337">
    <property type="entry name" value="RNaseH-like_sf"/>
</dbReference>
<dbReference type="Gene3D" id="3.30.420.140">
    <property type="entry name" value="YqgF/RNase H-like domain"/>
    <property type="match status" value="1"/>
</dbReference>
<proteinExistence type="predicted"/>
<dbReference type="InterPro" id="IPR044146">
    <property type="entry name" value="S1_Tex"/>
</dbReference>
<dbReference type="Gene3D" id="1.10.150.310">
    <property type="entry name" value="Tex RuvX-like domain-like"/>
    <property type="match status" value="1"/>
</dbReference>
<evidence type="ECO:0000313" key="3">
    <source>
        <dbReference type="EMBL" id="BBK22231.1"/>
    </source>
</evidence>
<dbReference type="GO" id="GO:0003729">
    <property type="term" value="F:mRNA binding"/>
    <property type="evidence" value="ECO:0007669"/>
    <property type="project" value="UniProtKB-ARBA"/>
</dbReference>
<reference evidence="4" key="1">
    <citation type="submission" date="2019-05" db="EMBL/GenBank/DDBJ databases">
        <title>Complete genome sequencing of Absiella argi strain JCM 30884.</title>
        <authorList>
            <person name="Sakamoto M."/>
            <person name="Murakami T."/>
            <person name="Mori H."/>
        </authorList>
    </citation>
    <scope>NUCLEOTIDE SEQUENCE [LARGE SCALE GENOMIC DNA]</scope>
    <source>
        <strain evidence="4">JCM 30884</strain>
    </source>
</reference>
<dbReference type="Pfam" id="PF09371">
    <property type="entry name" value="Tex_N"/>
    <property type="match status" value="1"/>
</dbReference>
<protein>
    <recommendedName>
        <fullName evidence="2">S1 motif domain-containing protein</fullName>
    </recommendedName>
</protein>
<dbReference type="Pfam" id="PF12836">
    <property type="entry name" value="HHH_3"/>
    <property type="match status" value="1"/>
</dbReference>
<dbReference type="InterPro" id="IPR006641">
    <property type="entry name" value="YqgF/RNaseH-like_dom"/>
</dbReference>
<dbReference type="InterPro" id="IPR018974">
    <property type="entry name" value="Tex-like_N"/>
</dbReference>
<dbReference type="FunFam" id="3.30.420.140:FF:000001">
    <property type="entry name" value="RNA-binding transcriptional accessory protein"/>
    <property type="match status" value="1"/>
</dbReference>
<dbReference type="Gene3D" id="1.10.10.650">
    <property type="entry name" value="RuvA domain 2-like"/>
    <property type="match status" value="1"/>
</dbReference>
<dbReference type="Pfam" id="PF00575">
    <property type="entry name" value="S1"/>
    <property type="match status" value="1"/>
</dbReference>
<dbReference type="Pfam" id="PF17674">
    <property type="entry name" value="HHH_9"/>
    <property type="match status" value="1"/>
</dbReference>
<dbReference type="PANTHER" id="PTHR10724:SF10">
    <property type="entry name" value="S1 RNA-BINDING DOMAIN-CONTAINING PROTEIN 1"/>
    <property type="match status" value="1"/>
</dbReference>
<keyword evidence="4" id="KW-1185">Reference proteome</keyword>
<evidence type="ECO:0000256" key="1">
    <source>
        <dbReference type="SAM" id="Coils"/>
    </source>
</evidence>
<feature type="coiled-coil region" evidence="1">
    <location>
        <begin position="44"/>
        <end position="71"/>
    </location>
</feature>
<dbReference type="GO" id="GO:0005737">
    <property type="term" value="C:cytoplasm"/>
    <property type="evidence" value="ECO:0007669"/>
    <property type="project" value="UniProtKB-ARBA"/>
</dbReference>
<dbReference type="Gene3D" id="1.10.3500.10">
    <property type="entry name" value="Tex N-terminal region-like"/>
    <property type="match status" value="1"/>
</dbReference>
<dbReference type="AlphaFoldDB" id="A0A6N4TI23"/>
<evidence type="ECO:0000259" key="2">
    <source>
        <dbReference type="PROSITE" id="PS50126"/>
    </source>
</evidence>
<dbReference type="EMBL" id="AP019695">
    <property type="protein sequence ID" value="BBK22231.1"/>
    <property type="molecule type" value="Genomic_DNA"/>
</dbReference>